<dbReference type="EMBL" id="ABJD02000101">
    <property type="protein sequence ID" value="EDU60505.1"/>
    <property type="molecule type" value="Genomic_DNA"/>
</dbReference>
<name>A0AA86YM80_PROST</name>
<comment type="caution">
    <text evidence="2">The sequence shown here is derived from an EMBL/GenBank/DDBJ whole genome shotgun (WGS) entry which is preliminary data.</text>
</comment>
<gene>
    <name evidence="2" type="ORF">PROSTU_03712</name>
</gene>
<feature type="transmembrane region" description="Helical" evidence="1">
    <location>
        <begin position="32"/>
        <end position="54"/>
    </location>
</feature>
<dbReference type="AlphaFoldDB" id="A0AA86YM80"/>
<organism evidence="2 3">
    <name type="scientific">Providencia stuartii ATCC 25827</name>
    <dbReference type="NCBI Taxonomy" id="471874"/>
    <lineage>
        <taxon>Bacteria</taxon>
        <taxon>Pseudomonadati</taxon>
        <taxon>Pseudomonadota</taxon>
        <taxon>Gammaproteobacteria</taxon>
        <taxon>Enterobacterales</taxon>
        <taxon>Morganellaceae</taxon>
        <taxon>Providencia</taxon>
    </lineage>
</organism>
<evidence type="ECO:0000256" key="1">
    <source>
        <dbReference type="SAM" id="Phobius"/>
    </source>
</evidence>
<proteinExistence type="predicted"/>
<keyword evidence="1" id="KW-1133">Transmembrane helix</keyword>
<keyword evidence="1" id="KW-0812">Transmembrane</keyword>
<sequence>MFVGDIKWRTANVAVMPVIVVSTGLLHNNGEWGIAAVFFAVIGLAFTGIDILLLQ</sequence>
<accession>A0AA86YM80</accession>
<protein>
    <submittedName>
        <fullName evidence="2">Uncharacterized protein</fullName>
    </submittedName>
</protein>
<dbReference type="Proteomes" id="UP000004506">
    <property type="component" value="Unassembled WGS sequence"/>
</dbReference>
<evidence type="ECO:0000313" key="2">
    <source>
        <dbReference type="EMBL" id="EDU60505.1"/>
    </source>
</evidence>
<keyword evidence="1" id="KW-0472">Membrane</keyword>
<reference evidence="2 3" key="3">
    <citation type="submission" date="2008-05" db="EMBL/GenBank/DDBJ databases">
        <authorList>
            <person name="Fulton L."/>
            <person name="Clifton S."/>
            <person name="Fulton B."/>
            <person name="Xu J."/>
            <person name="Minx P."/>
            <person name="Pepin K.H."/>
            <person name="Johnson M."/>
            <person name="Thiruvilangam P."/>
            <person name="Bhonagiri V."/>
            <person name="Nash W.E."/>
            <person name="Mardis E.R."/>
            <person name="Wilson R.K."/>
        </authorList>
    </citation>
    <scope>NUCLEOTIDE SEQUENCE [LARGE SCALE GENOMIC DNA]</scope>
    <source>
        <strain evidence="2 3">ATCC 25827</strain>
    </source>
</reference>
<reference evidence="3" key="2">
    <citation type="submission" date="2008-04" db="EMBL/GenBank/DDBJ databases">
        <title>Draft genome sequence of Providencia stuartii(ATCC 25827).</title>
        <authorList>
            <person name="Sudarsanam P."/>
            <person name="Ley R."/>
            <person name="Guruge J."/>
            <person name="Turnbaugh P.J."/>
            <person name="Mahowald M."/>
            <person name="Liep D."/>
            <person name="Gordon J."/>
        </authorList>
    </citation>
    <scope>NUCLEOTIDE SEQUENCE [LARGE SCALE GENOMIC DNA]</scope>
    <source>
        <strain evidence="3">ATCC 25827</strain>
    </source>
</reference>
<evidence type="ECO:0000313" key="3">
    <source>
        <dbReference type="Proteomes" id="UP000004506"/>
    </source>
</evidence>
<reference evidence="3" key="1">
    <citation type="submission" date="2008-04" db="EMBL/GenBank/DDBJ databases">
        <title>Draft genome sequence of Providencia stuartii (ATCC 25827).</title>
        <authorList>
            <person name="Sudarsanam P."/>
            <person name="Ley R."/>
            <person name="Guruge J."/>
            <person name="Turnbaugh P.J."/>
            <person name="Mahowald M."/>
            <person name="Liep D."/>
            <person name="Gordon J."/>
        </authorList>
    </citation>
    <scope>NUCLEOTIDE SEQUENCE [LARGE SCALE GENOMIC DNA]</scope>
    <source>
        <strain evidence="3">ATCC 25827</strain>
    </source>
</reference>